<dbReference type="PANTHER" id="PTHR46696">
    <property type="entry name" value="P450, PUTATIVE (EUROFUNG)-RELATED"/>
    <property type="match status" value="1"/>
</dbReference>
<dbReference type="Gene3D" id="1.10.630.10">
    <property type="entry name" value="Cytochrome P450"/>
    <property type="match status" value="1"/>
</dbReference>
<dbReference type="PANTHER" id="PTHR46696:SF1">
    <property type="entry name" value="CYTOCHROME P450 YJIB-RELATED"/>
    <property type="match status" value="1"/>
</dbReference>
<accession>A0A2S6GQR1</accession>
<dbReference type="InterPro" id="IPR001128">
    <property type="entry name" value="Cyt_P450"/>
</dbReference>
<dbReference type="AlphaFoldDB" id="A0A2S6GQR1"/>
<keyword evidence="3 7" id="KW-0479">Metal-binding</keyword>
<evidence type="ECO:0000256" key="1">
    <source>
        <dbReference type="ARBA" id="ARBA00010617"/>
    </source>
</evidence>
<dbReference type="Pfam" id="PF00067">
    <property type="entry name" value="p450"/>
    <property type="match status" value="1"/>
</dbReference>
<dbReference type="OrthoDB" id="5500002at2"/>
<keyword evidence="6 7" id="KW-0503">Monooxygenase</keyword>
<evidence type="ECO:0000313" key="9">
    <source>
        <dbReference type="Proteomes" id="UP000239203"/>
    </source>
</evidence>
<dbReference type="GO" id="GO:0020037">
    <property type="term" value="F:heme binding"/>
    <property type="evidence" value="ECO:0007669"/>
    <property type="project" value="InterPro"/>
</dbReference>
<proteinExistence type="inferred from homology"/>
<keyword evidence="9" id="KW-1185">Reference proteome</keyword>
<comment type="caution">
    <text evidence="8">The sequence shown here is derived from an EMBL/GenBank/DDBJ whole genome shotgun (WGS) entry which is preliminary data.</text>
</comment>
<evidence type="ECO:0000256" key="3">
    <source>
        <dbReference type="ARBA" id="ARBA00022723"/>
    </source>
</evidence>
<evidence type="ECO:0000256" key="6">
    <source>
        <dbReference type="ARBA" id="ARBA00023033"/>
    </source>
</evidence>
<protein>
    <submittedName>
        <fullName evidence="8">Cytochrome P450</fullName>
    </submittedName>
</protein>
<keyword evidence="4 7" id="KW-0560">Oxidoreductase</keyword>
<name>A0A2S6GQR1_9PSEU</name>
<dbReference type="SUPFAM" id="SSF48264">
    <property type="entry name" value="Cytochrome P450"/>
    <property type="match status" value="1"/>
</dbReference>
<dbReference type="Proteomes" id="UP000239203">
    <property type="component" value="Unassembled WGS sequence"/>
</dbReference>
<evidence type="ECO:0000313" key="8">
    <source>
        <dbReference type="EMBL" id="PPK67564.1"/>
    </source>
</evidence>
<evidence type="ECO:0000256" key="2">
    <source>
        <dbReference type="ARBA" id="ARBA00022617"/>
    </source>
</evidence>
<comment type="similarity">
    <text evidence="1 7">Belongs to the cytochrome P450 family.</text>
</comment>
<keyword evidence="5 7" id="KW-0408">Iron</keyword>
<dbReference type="EMBL" id="PTIX01000007">
    <property type="protein sequence ID" value="PPK67564.1"/>
    <property type="molecule type" value="Genomic_DNA"/>
</dbReference>
<dbReference type="CDD" id="cd11029">
    <property type="entry name" value="CYP107-like"/>
    <property type="match status" value="1"/>
</dbReference>
<gene>
    <name evidence="8" type="ORF">CLV40_107230</name>
</gene>
<dbReference type="PRINTS" id="PR00359">
    <property type="entry name" value="BP450"/>
</dbReference>
<dbReference type="GO" id="GO:0005506">
    <property type="term" value="F:iron ion binding"/>
    <property type="evidence" value="ECO:0007669"/>
    <property type="project" value="InterPro"/>
</dbReference>
<dbReference type="RefSeq" id="WP_104479654.1">
    <property type="nucleotide sequence ID" value="NZ_CP154825.1"/>
</dbReference>
<organism evidence="8 9">
    <name type="scientific">Actinokineospora auranticolor</name>
    <dbReference type="NCBI Taxonomy" id="155976"/>
    <lineage>
        <taxon>Bacteria</taxon>
        <taxon>Bacillati</taxon>
        <taxon>Actinomycetota</taxon>
        <taxon>Actinomycetes</taxon>
        <taxon>Pseudonocardiales</taxon>
        <taxon>Pseudonocardiaceae</taxon>
        <taxon>Actinokineospora</taxon>
    </lineage>
</organism>
<dbReference type="PROSITE" id="PS00086">
    <property type="entry name" value="CYTOCHROME_P450"/>
    <property type="match status" value="1"/>
</dbReference>
<evidence type="ECO:0000256" key="7">
    <source>
        <dbReference type="RuleBase" id="RU000461"/>
    </source>
</evidence>
<dbReference type="InterPro" id="IPR017972">
    <property type="entry name" value="Cyt_P450_CS"/>
</dbReference>
<dbReference type="InterPro" id="IPR002397">
    <property type="entry name" value="Cyt_P450_B"/>
</dbReference>
<sequence>MSVQDDLVRLRDERFFQHPYEVFAELREDGPVRRVVLPQGVRAWLVTRYAEARAALADPRLSKDYRVVAPLFDRHREQPRGPVERGAELAAHMLNSDPPDHTRLRKLVTKAFTVRGITGLRPRVEAIAADLLDKMADQDEVDLLDAFAFPLPMTVISELLGVPADDRESFREWTKVVISPASGEEINAAAAAMWGYLTNLLAIKRAAPADDLLTALIQASEDGDRLSETELISMTFLLLLAGHETTVNLIGNGVLSLLGNPDQLALLRTDPTLISDAVDEFLRYEGPVTLATMRFTKEPITLGDTEIPKDEFVVIGLSSANHDPAQFPSPERLDITRKQPGHMAFGHGIHYCVGAPLAKLEGEVAIAALLARFPNLRLAAPQSNLTWRESNLMRGLTSLPVRLR</sequence>
<dbReference type="GO" id="GO:0004497">
    <property type="term" value="F:monooxygenase activity"/>
    <property type="evidence" value="ECO:0007669"/>
    <property type="project" value="UniProtKB-KW"/>
</dbReference>
<keyword evidence="2 7" id="KW-0349">Heme</keyword>
<reference evidence="8 9" key="1">
    <citation type="submission" date="2018-02" db="EMBL/GenBank/DDBJ databases">
        <title>Genomic Encyclopedia of Archaeal and Bacterial Type Strains, Phase II (KMG-II): from individual species to whole genera.</title>
        <authorList>
            <person name="Goeker M."/>
        </authorList>
    </citation>
    <scope>NUCLEOTIDE SEQUENCE [LARGE SCALE GENOMIC DNA]</scope>
    <source>
        <strain evidence="8 9">YU 961-1</strain>
    </source>
</reference>
<dbReference type="InterPro" id="IPR036396">
    <property type="entry name" value="Cyt_P450_sf"/>
</dbReference>
<evidence type="ECO:0000256" key="4">
    <source>
        <dbReference type="ARBA" id="ARBA00023002"/>
    </source>
</evidence>
<dbReference type="FunFam" id="1.10.630.10:FF:000018">
    <property type="entry name" value="Cytochrome P450 monooxygenase"/>
    <property type="match status" value="1"/>
</dbReference>
<dbReference type="GO" id="GO:0016705">
    <property type="term" value="F:oxidoreductase activity, acting on paired donors, with incorporation or reduction of molecular oxygen"/>
    <property type="evidence" value="ECO:0007669"/>
    <property type="project" value="InterPro"/>
</dbReference>
<evidence type="ECO:0000256" key="5">
    <source>
        <dbReference type="ARBA" id="ARBA00023004"/>
    </source>
</evidence>